<feature type="binding site" evidence="19">
    <location>
        <position position="592"/>
    </location>
    <ligand>
        <name>Ca(2+)</name>
        <dbReference type="ChEBI" id="CHEBI:29108"/>
    </ligand>
</feature>
<feature type="active site" evidence="18">
    <location>
        <position position="368"/>
    </location>
</feature>
<keyword evidence="6 19" id="KW-0479">Metal-binding</keyword>
<gene>
    <name evidence="23" type="ORF">KUDE01_021894</name>
</gene>
<keyword evidence="13 20" id="KW-1015">Disulfide bond</keyword>
<dbReference type="PRINTS" id="PR00747">
    <property type="entry name" value="GLYHDRLASE47"/>
</dbReference>
<protein>
    <recommendedName>
        <fullName evidence="21">alpha-1,2-Mannosidase</fullName>
        <ecNumber evidence="21">3.2.1.-</ecNumber>
    </recommendedName>
</protein>
<keyword evidence="14 21" id="KW-0326">Glycosidase</keyword>
<evidence type="ECO:0000256" key="2">
    <source>
        <dbReference type="ARBA" id="ARBA00004648"/>
    </source>
</evidence>
<comment type="subcellular location">
    <subcellularLocation>
        <location evidence="2">Endoplasmic reticulum membrane</location>
        <topology evidence="2">Single-pass type II membrane protein</topology>
    </subcellularLocation>
</comment>
<evidence type="ECO:0000256" key="11">
    <source>
        <dbReference type="ARBA" id="ARBA00022989"/>
    </source>
</evidence>
<dbReference type="GO" id="GO:0005509">
    <property type="term" value="F:calcium ion binding"/>
    <property type="evidence" value="ECO:0007669"/>
    <property type="project" value="InterPro"/>
</dbReference>
<dbReference type="GO" id="GO:0036503">
    <property type="term" value="P:ERAD pathway"/>
    <property type="evidence" value="ECO:0007669"/>
    <property type="project" value="UniProtKB-ARBA"/>
</dbReference>
<feature type="active site" description="Proton donor" evidence="18">
    <location>
        <position position="235"/>
    </location>
</feature>
<feature type="region of interest" description="Disordered" evidence="22">
    <location>
        <begin position="119"/>
        <end position="146"/>
    </location>
</feature>
<evidence type="ECO:0000256" key="15">
    <source>
        <dbReference type="ARBA" id="ARBA00047669"/>
    </source>
</evidence>
<dbReference type="EC" id="3.2.1.-" evidence="21"/>
<accession>A0AAD9BKS3</accession>
<keyword evidence="7 21" id="KW-0378">Hydrolase</keyword>
<dbReference type="InterPro" id="IPR050749">
    <property type="entry name" value="Glycosyl_Hydrolase_47"/>
</dbReference>
<evidence type="ECO:0000256" key="10">
    <source>
        <dbReference type="ARBA" id="ARBA00022968"/>
    </source>
</evidence>
<proteinExistence type="inferred from homology"/>
<evidence type="ECO:0000256" key="8">
    <source>
        <dbReference type="ARBA" id="ARBA00022824"/>
    </source>
</evidence>
<evidence type="ECO:0000256" key="5">
    <source>
        <dbReference type="ARBA" id="ARBA00022692"/>
    </source>
</evidence>
<comment type="function">
    <text evidence="17">Involved in glycoprotein quality control targeting of misfolded glycoproteins for degradation. It primarily trims a single alpha-1,2-linked mannose residue from Man(9)GlcNAc(2) to produce Man(8)GlcNAc(2), but at high enzyme concentrations, as found in the ER quality control compartment (ERQC), it further trims the carbohydrates to Man(5-6)GlcNAc(2).</text>
</comment>
<evidence type="ECO:0000313" key="23">
    <source>
        <dbReference type="EMBL" id="KAK1883568.1"/>
    </source>
</evidence>
<dbReference type="Pfam" id="PF01532">
    <property type="entry name" value="Glyco_hydro_47"/>
    <property type="match status" value="1"/>
</dbReference>
<evidence type="ECO:0000256" key="13">
    <source>
        <dbReference type="ARBA" id="ARBA00023157"/>
    </source>
</evidence>
<dbReference type="InterPro" id="IPR036026">
    <property type="entry name" value="Seven-hairpin_glycosidases"/>
</dbReference>
<dbReference type="Gene3D" id="1.50.10.10">
    <property type="match status" value="1"/>
</dbReference>
<feature type="active site" evidence="18">
    <location>
        <position position="503"/>
    </location>
</feature>
<keyword evidence="11" id="KW-1133">Transmembrane helix</keyword>
<organism evidence="23 24">
    <name type="scientific">Dissostichus eleginoides</name>
    <name type="common">Patagonian toothfish</name>
    <name type="synonym">Dissostichus amissus</name>
    <dbReference type="NCBI Taxonomy" id="100907"/>
    <lineage>
        <taxon>Eukaryota</taxon>
        <taxon>Metazoa</taxon>
        <taxon>Chordata</taxon>
        <taxon>Craniata</taxon>
        <taxon>Vertebrata</taxon>
        <taxon>Euteleostomi</taxon>
        <taxon>Actinopterygii</taxon>
        <taxon>Neopterygii</taxon>
        <taxon>Teleostei</taxon>
        <taxon>Neoteleostei</taxon>
        <taxon>Acanthomorphata</taxon>
        <taxon>Eupercaria</taxon>
        <taxon>Perciformes</taxon>
        <taxon>Notothenioidei</taxon>
        <taxon>Nototheniidae</taxon>
        <taxon>Dissostichus</taxon>
    </lineage>
</organism>
<evidence type="ECO:0000256" key="7">
    <source>
        <dbReference type="ARBA" id="ARBA00022801"/>
    </source>
</evidence>
<evidence type="ECO:0000256" key="14">
    <source>
        <dbReference type="ARBA" id="ARBA00023295"/>
    </source>
</evidence>
<evidence type="ECO:0000256" key="19">
    <source>
        <dbReference type="PIRSR" id="PIRSR601382-2"/>
    </source>
</evidence>
<evidence type="ECO:0000256" key="12">
    <source>
        <dbReference type="ARBA" id="ARBA00023136"/>
    </source>
</evidence>
<evidence type="ECO:0000256" key="21">
    <source>
        <dbReference type="RuleBase" id="RU361193"/>
    </source>
</evidence>
<evidence type="ECO:0000256" key="1">
    <source>
        <dbReference type="ARBA" id="ARBA00001913"/>
    </source>
</evidence>
<dbReference type="FunFam" id="1.50.10.10:FF:000010">
    <property type="entry name" value="alpha-1,2-Mannosidase"/>
    <property type="match status" value="1"/>
</dbReference>
<evidence type="ECO:0000256" key="17">
    <source>
        <dbReference type="ARBA" id="ARBA00053655"/>
    </source>
</evidence>
<comment type="catalytic activity">
    <reaction evidence="16">
        <text>N(4)-(alpha-D-Man-(1-&gt;2)-alpha-D-Man-(1-&gt;2)-alpha-D-Man-(1-&gt;3)-[alpha-D-Man-(1-&gt;2)-alpha-D-Man-(1-&gt;3)-[alpha-D-Man-(1-&gt;2)-alpha-D-Man-(1-&gt;6)]-alpha-D-Man-(1-&gt;6)]-beta-D-Man-(1-&gt;4)-beta-D-GlcNAc-(1-&gt;4)-beta-D-GlcNAc)-L-asparaginyl-[protein] (N-glucan mannose isomer 9A1,2,3B1,2,3) + 4 H2O = N(4)-(alpha-D-Man-(1-&gt;3)-[alpha-D-Man-(1-&gt;3)-[alpha-D-Man-(1-&gt;6)]-alpha-D-Man-(1-&gt;6)]-beta-D-Man-(1-&gt;4)-beta-D-GlcNAc-(1-&gt;4)-beta-D-GlcNAc)-L-asparaginyl-[protein] (N-glucan mannose isomer 5A1,2) + 4 beta-D-mannose</text>
        <dbReference type="Rhea" id="RHEA:56008"/>
        <dbReference type="Rhea" id="RHEA-COMP:14356"/>
        <dbReference type="Rhea" id="RHEA-COMP:14367"/>
        <dbReference type="ChEBI" id="CHEBI:15377"/>
        <dbReference type="ChEBI" id="CHEBI:28563"/>
        <dbReference type="ChEBI" id="CHEBI:59087"/>
        <dbReference type="ChEBI" id="CHEBI:139493"/>
        <dbReference type="EC" id="3.2.1.113"/>
    </reaction>
</comment>
<keyword evidence="5" id="KW-0812">Transmembrane</keyword>
<comment type="catalytic activity">
    <reaction evidence="15">
        <text>N(4)-(alpha-D-Man-(1-&gt;2)-alpha-D-Man-(1-&gt;2)-alpha-D-Man-(1-&gt;3)-[alpha-D-Man-(1-&gt;3)-[alpha-D-Man-(1-&gt;2)-alpha-D-Man-(1-&gt;6)]-alpha-D-Man-(1-&gt;6)]-beta-D-Man-(1-&gt;4)-beta-D-GlcNAc-(1-&gt;4)-beta-D-GlcNAc)-L-asparaginyl-[protein] (N-glucan mannose isomer 8A1,2,3B1,3) + 3 H2O = N(4)-(alpha-D-Man-(1-&gt;3)-[alpha-D-Man-(1-&gt;3)-[alpha-D-Man-(1-&gt;6)]-alpha-D-Man-(1-&gt;6)]-beta-D-Man-(1-&gt;4)-beta-D-GlcNAc-(1-&gt;4)-beta-D-GlcNAc)-L-asparaginyl-[protein] (N-glucan mannose isomer 5A1,2) + 3 beta-D-mannose</text>
        <dbReference type="Rhea" id="RHEA:56028"/>
        <dbReference type="Rhea" id="RHEA-COMP:14358"/>
        <dbReference type="Rhea" id="RHEA-COMP:14367"/>
        <dbReference type="ChEBI" id="CHEBI:15377"/>
        <dbReference type="ChEBI" id="CHEBI:28563"/>
        <dbReference type="ChEBI" id="CHEBI:59087"/>
        <dbReference type="ChEBI" id="CHEBI:60628"/>
        <dbReference type="EC" id="3.2.1.113"/>
    </reaction>
</comment>
<reference evidence="23" key="1">
    <citation type="submission" date="2023-04" db="EMBL/GenBank/DDBJ databases">
        <title>Chromosome-level genome of Chaenocephalus aceratus.</title>
        <authorList>
            <person name="Park H."/>
        </authorList>
    </citation>
    <scope>NUCLEOTIDE SEQUENCE</scope>
    <source>
        <strain evidence="23">DE</strain>
        <tissue evidence="23">Muscle</tissue>
    </source>
</reference>
<evidence type="ECO:0000256" key="9">
    <source>
        <dbReference type="ARBA" id="ARBA00022837"/>
    </source>
</evidence>
<dbReference type="InterPro" id="IPR001382">
    <property type="entry name" value="Glyco_hydro_47"/>
</dbReference>
<sequence length="605" mass="69308">MYPPSRKDFISLTLSDAHSHSYNNGKHRRQSCWRKWKQLSRLQRSLILLLLARYSYLDCSPIQASHRSGKLKSRLLRQGHMWGQLWIQILLWWSPKDQTYLFFLNLPLSWRGAMIQADQASEPPPSANGKEAAAPQAPADSADPLPLDGRTEARLEAVRDAFRHAWKGYKDYAWGHDELKPISRTFGEWFGLGLTIIDSLDTMWILGLREEFAEARDWVEKELSFDKNVDVNLFETTIRVLGGLLSTYNLTGDQLFLDKAKDIGARLMPAFKTPSKIPFSDVNIGKGTAHPPRWTSDSTLAEVTSIQLEFRELSRLTQDPQYQEVVNEVMKLVHKLPGKHDGLVPMFINTNSGQFTHKGVFTLGARADSYYEYLLKQWIQGGKTEDDLLEDYLQAVEGVKKHLVRQTGSGRLTFVGELSHTRFNPKMDHLVCFLPGTLALGAHNGLPGDHMDLAVQLMETCHQMYKQMETGLSPEIAHFNLQASDGQDIFVKPADRHNLLRPETVESLFYMYRFTKDTKYRDWGWDILESFNNHTKVPGGGYTSINNVRDIENPGPRDKMESFFLGETLKYFYLLFSDDMELLNLDKYVFNTEAHAFPIWPSPPK</sequence>
<dbReference type="GO" id="GO:0005975">
    <property type="term" value="P:carbohydrate metabolic process"/>
    <property type="evidence" value="ECO:0007669"/>
    <property type="project" value="InterPro"/>
</dbReference>
<evidence type="ECO:0000256" key="16">
    <source>
        <dbReference type="ARBA" id="ARBA00048605"/>
    </source>
</evidence>
<comment type="caution">
    <text evidence="23">The sequence shown here is derived from an EMBL/GenBank/DDBJ whole genome shotgun (WGS) entry which is preliminary data.</text>
</comment>
<keyword evidence="10" id="KW-0735">Signal-anchor</keyword>
<evidence type="ECO:0000256" key="22">
    <source>
        <dbReference type="SAM" id="MobiDB-lite"/>
    </source>
</evidence>
<dbReference type="InterPro" id="IPR012341">
    <property type="entry name" value="6hp_glycosidase-like_sf"/>
</dbReference>
<evidence type="ECO:0000256" key="3">
    <source>
        <dbReference type="ARBA" id="ARBA00004922"/>
    </source>
</evidence>
<comment type="cofactor">
    <cofactor evidence="1 19">
        <name>Ca(2+)</name>
        <dbReference type="ChEBI" id="CHEBI:29108"/>
    </cofactor>
</comment>
<name>A0AAD9BKS3_DISEL</name>
<dbReference type="PANTHER" id="PTHR11742:SF55">
    <property type="entry name" value="ENDOPLASMIC RETICULUM MANNOSYL-OLIGOSACCHARIDE 1,2-ALPHA-MANNOSIDASE"/>
    <property type="match status" value="1"/>
</dbReference>
<keyword evidence="12" id="KW-0472">Membrane</keyword>
<evidence type="ECO:0000256" key="6">
    <source>
        <dbReference type="ARBA" id="ARBA00022723"/>
    </source>
</evidence>
<dbReference type="Proteomes" id="UP001228049">
    <property type="component" value="Unassembled WGS sequence"/>
</dbReference>
<feature type="compositionally biased region" description="Low complexity" evidence="22">
    <location>
        <begin position="132"/>
        <end position="146"/>
    </location>
</feature>
<keyword evidence="8" id="KW-0256">Endoplasmic reticulum</keyword>
<feature type="active site" description="Proton donor" evidence="18">
    <location>
        <position position="475"/>
    </location>
</feature>
<evidence type="ECO:0000256" key="18">
    <source>
        <dbReference type="PIRSR" id="PIRSR601382-1"/>
    </source>
</evidence>
<keyword evidence="9 19" id="KW-0106">Calcium</keyword>
<dbReference type="EMBL" id="JASDAP010000022">
    <property type="protein sequence ID" value="KAK1883568.1"/>
    <property type="molecule type" value="Genomic_DNA"/>
</dbReference>
<dbReference type="AlphaFoldDB" id="A0AAD9BKS3"/>
<dbReference type="SUPFAM" id="SSF48225">
    <property type="entry name" value="Seven-hairpin glycosidases"/>
    <property type="match status" value="1"/>
</dbReference>
<feature type="disulfide bond" evidence="20">
    <location>
        <begin position="432"/>
        <end position="461"/>
    </location>
</feature>
<comment type="pathway">
    <text evidence="3">Protein modification; protein glycosylation.</text>
</comment>
<dbReference type="GO" id="GO:0004571">
    <property type="term" value="F:mannosyl-oligosaccharide 1,2-alpha-mannosidase activity"/>
    <property type="evidence" value="ECO:0007669"/>
    <property type="project" value="UniProtKB-EC"/>
</dbReference>
<evidence type="ECO:0000313" key="24">
    <source>
        <dbReference type="Proteomes" id="UP001228049"/>
    </source>
</evidence>
<evidence type="ECO:0000256" key="4">
    <source>
        <dbReference type="ARBA" id="ARBA00007658"/>
    </source>
</evidence>
<dbReference type="PANTHER" id="PTHR11742">
    <property type="entry name" value="MANNOSYL-OLIGOSACCHARIDE ALPHA-1,2-MANNOSIDASE-RELATED"/>
    <property type="match status" value="1"/>
</dbReference>
<dbReference type="GO" id="GO:0005789">
    <property type="term" value="C:endoplasmic reticulum membrane"/>
    <property type="evidence" value="ECO:0007669"/>
    <property type="project" value="UniProtKB-SubCell"/>
</dbReference>
<comment type="similarity">
    <text evidence="4 21">Belongs to the glycosyl hydrolase 47 family.</text>
</comment>
<evidence type="ECO:0000256" key="20">
    <source>
        <dbReference type="PIRSR" id="PIRSR601382-3"/>
    </source>
</evidence>
<keyword evidence="24" id="KW-1185">Reference proteome</keyword>